<proteinExistence type="predicted"/>
<gene>
    <name evidence="2" type="ORF">OBBRIDRAFT_325943</name>
</gene>
<dbReference type="Proteomes" id="UP000250043">
    <property type="component" value="Unassembled WGS sequence"/>
</dbReference>
<dbReference type="EMBL" id="KV722356">
    <property type="protein sequence ID" value="OCH93300.1"/>
    <property type="molecule type" value="Genomic_DNA"/>
</dbReference>
<keyword evidence="1" id="KW-0812">Transmembrane</keyword>
<organism evidence="2 3">
    <name type="scientific">Obba rivulosa</name>
    <dbReference type="NCBI Taxonomy" id="1052685"/>
    <lineage>
        <taxon>Eukaryota</taxon>
        <taxon>Fungi</taxon>
        <taxon>Dikarya</taxon>
        <taxon>Basidiomycota</taxon>
        <taxon>Agaricomycotina</taxon>
        <taxon>Agaricomycetes</taxon>
        <taxon>Polyporales</taxon>
        <taxon>Gelatoporiaceae</taxon>
        <taxon>Obba</taxon>
    </lineage>
</organism>
<sequence length="169" mass="19187">MAPFLRTPYPKWSQFGRPRIGVFRLVASWEEPKLNQVLAILAALWKSQMINGRNAVTAWQISPSTSQNSVLVDDSYLVYPLVGVCSAKIRAVPDIDWANIWVLLVGYVVNLFLIRRIYAPGLKNPRTSDSSLVRWMYLTPIGHTPCSLCLFVCLPWCYLRHCLSGLYQG</sequence>
<feature type="transmembrane region" description="Helical" evidence="1">
    <location>
        <begin position="138"/>
        <end position="159"/>
    </location>
</feature>
<evidence type="ECO:0000313" key="3">
    <source>
        <dbReference type="Proteomes" id="UP000250043"/>
    </source>
</evidence>
<evidence type="ECO:0000256" key="1">
    <source>
        <dbReference type="SAM" id="Phobius"/>
    </source>
</evidence>
<name>A0A8E2DPD3_9APHY</name>
<feature type="transmembrane region" description="Helical" evidence="1">
    <location>
        <begin position="98"/>
        <end position="118"/>
    </location>
</feature>
<keyword evidence="1" id="KW-0472">Membrane</keyword>
<evidence type="ECO:0000313" key="2">
    <source>
        <dbReference type="EMBL" id="OCH93300.1"/>
    </source>
</evidence>
<protein>
    <submittedName>
        <fullName evidence="2">Uncharacterized protein</fullName>
    </submittedName>
</protein>
<keyword evidence="1" id="KW-1133">Transmembrane helix</keyword>
<accession>A0A8E2DPD3</accession>
<dbReference type="AlphaFoldDB" id="A0A8E2DPD3"/>
<reference evidence="2 3" key="1">
    <citation type="submission" date="2016-07" db="EMBL/GenBank/DDBJ databases">
        <title>Draft genome of the white-rot fungus Obba rivulosa 3A-2.</title>
        <authorList>
            <consortium name="DOE Joint Genome Institute"/>
            <person name="Miettinen O."/>
            <person name="Riley R."/>
            <person name="Acob R."/>
            <person name="Barry K."/>
            <person name="Cullen D."/>
            <person name="De Vries R."/>
            <person name="Hainaut M."/>
            <person name="Hatakka A."/>
            <person name="Henrissat B."/>
            <person name="Hilden K."/>
            <person name="Kuo R."/>
            <person name="Labutti K."/>
            <person name="Lipzen A."/>
            <person name="Makela M.R."/>
            <person name="Sandor L."/>
            <person name="Spatafora J.W."/>
            <person name="Grigoriev I.V."/>
            <person name="Hibbett D.S."/>
        </authorList>
    </citation>
    <scope>NUCLEOTIDE SEQUENCE [LARGE SCALE GENOMIC DNA]</scope>
    <source>
        <strain evidence="2 3">3A-2</strain>
    </source>
</reference>
<keyword evidence="3" id="KW-1185">Reference proteome</keyword>